<name>A0ABU6HR79_9FLAO</name>
<proteinExistence type="predicted"/>
<protein>
    <recommendedName>
        <fullName evidence="3">DUF3828 domain-containing protein</fullName>
    </recommendedName>
</protein>
<sequence>MKILLYTFFFFAFTNEYKSQEKPLITVIKLISAEEQADFDIALNYIDINKVYQDIPKNKRKSTWEEFVAFNRNIGKDKKFTNSFKYYDYDVKESINKNSSNVEFVSKIPSSKIKSIVYHLELENNRWIVTDIKYIK</sequence>
<accession>A0ABU6HR79</accession>
<organism evidence="1 2">
    <name type="scientific">Chryseobacterium salviniae</name>
    <dbReference type="NCBI Taxonomy" id="3101750"/>
    <lineage>
        <taxon>Bacteria</taxon>
        <taxon>Pseudomonadati</taxon>
        <taxon>Bacteroidota</taxon>
        <taxon>Flavobacteriia</taxon>
        <taxon>Flavobacteriales</taxon>
        <taxon>Weeksellaceae</taxon>
        <taxon>Chryseobacterium group</taxon>
        <taxon>Chryseobacterium</taxon>
    </lineage>
</organism>
<dbReference type="EMBL" id="JAYLAA010000028">
    <property type="protein sequence ID" value="MEC3875554.1"/>
    <property type="molecule type" value="Genomic_DNA"/>
</dbReference>
<evidence type="ECO:0008006" key="3">
    <source>
        <dbReference type="Google" id="ProtNLM"/>
    </source>
</evidence>
<dbReference type="RefSeq" id="WP_326320371.1">
    <property type="nucleotide sequence ID" value="NZ_JAYLAA010000028.1"/>
</dbReference>
<reference evidence="1 2" key="1">
    <citation type="submission" date="2024-01" db="EMBL/GenBank/DDBJ databases">
        <title>Chryseobacterium sp. T9W2-O.</title>
        <authorList>
            <person name="Maltman C."/>
        </authorList>
    </citation>
    <scope>NUCLEOTIDE SEQUENCE [LARGE SCALE GENOMIC DNA]</scope>
    <source>
        <strain evidence="1 2">T9W2-O</strain>
    </source>
</reference>
<dbReference type="Proteomes" id="UP001348397">
    <property type="component" value="Unassembled WGS sequence"/>
</dbReference>
<evidence type="ECO:0000313" key="1">
    <source>
        <dbReference type="EMBL" id="MEC3875554.1"/>
    </source>
</evidence>
<keyword evidence="2" id="KW-1185">Reference proteome</keyword>
<gene>
    <name evidence="1" type="ORF">SOP96_07525</name>
</gene>
<evidence type="ECO:0000313" key="2">
    <source>
        <dbReference type="Proteomes" id="UP001348397"/>
    </source>
</evidence>
<comment type="caution">
    <text evidence="1">The sequence shown here is derived from an EMBL/GenBank/DDBJ whole genome shotgun (WGS) entry which is preliminary data.</text>
</comment>